<name>A0A7S4UCU6_GUITH</name>
<evidence type="ECO:0000256" key="1">
    <source>
        <dbReference type="SAM" id="SignalP"/>
    </source>
</evidence>
<feature type="chain" id="PRO_5030733419" evidence="1">
    <location>
        <begin position="27"/>
        <end position="668"/>
    </location>
</feature>
<dbReference type="AlphaFoldDB" id="A0A7S4UCU6"/>
<accession>A0A7S4UCU6</accession>
<dbReference type="Pfam" id="PF02622">
    <property type="entry name" value="DUF179"/>
    <property type="match status" value="2"/>
</dbReference>
<dbReference type="SUPFAM" id="SSF143456">
    <property type="entry name" value="VC0467-like"/>
    <property type="match status" value="2"/>
</dbReference>
<dbReference type="PANTHER" id="PTHR31984:SF17">
    <property type="entry name" value="TRANSCRIPTIONAL REGULATOR"/>
    <property type="match status" value="1"/>
</dbReference>
<keyword evidence="1" id="KW-0732">Signal</keyword>
<gene>
    <name evidence="2" type="ORF">GTHE00462_LOCUS27632</name>
</gene>
<dbReference type="OMA" id="DQGFHKS"/>
<evidence type="ECO:0000313" key="2">
    <source>
        <dbReference type="EMBL" id="CAE2321586.1"/>
    </source>
</evidence>
<reference evidence="2" key="1">
    <citation type="submission" date="2021-01" db="EMBL/GenBank/DDBJ databases">
        <authorList>
            <person name="Corre E."/>
            <person name="Pelletier E."/>
            <person name="Niang G."/>
            <person name="Scheremetjew M."/>
            <person name="Finn R."/>
            <person name="Kale V."/>
            <person name="Holt S."/>
            <person name="Cochrane G."/>
            <person name="Meng A."/>
            <person name="Brown T."/>
            <person name="Cohen L."/>
        </authorList>
    </citation>
    <scope>NUCLEOTIDE SEQUENCE</scope>
    <source>
        <strain evidence="2">CCMP 2712</strain>
    </source>
</reference>
<organism evidence="2">
    <name type="scientific">Guillardia theta</name>
    <name type="common">Cryptophyte</name>
    <name type="synonym">Cryptomonas phi</name>
    <dbReference type="NCBI Taxonomy" id="55529"/>
    <lineage>
        <taxon>Eukaryota</taxon>
        <taxon>Cryptophyceae</taxon>
        <taxon>Pyrenomonadales</taxon>
        <taxon>Geminigeraceae</taxon>
        <taxon>Guillardia</taxon>
    </lineage>
</organism>
<dbReference type="PANTHER" id="PTHR31984">
    <property type="entry name" value="TRANSPORTER, PUTATIVE (DUF179)-RELATED"/>
    <property type="match status" value="1"/>
</dbReference>
<feature type="signal peptide" evidence="1">
    <location>
        <begin position="1"/>
        <end position="26"/>
    </location>
</feature>
<protein>
    <submittedName>
        <fullName evidence="2">Uncharacterized protein</fullName>
    </submittedName>
</protein>
<proteinExistence type="predicted"/>
<dbReference type="InterPro" id="IPR003774">
    <property type="entry name" value="AlgH-like"/>
</dbReference>
<sequence length="668" mass="74692">MGSSPCHGYLHILLFVLLISLQGSNSFISTQHGLLRYASVGSRQQDHICVRQSRSLKHLRIPRMQQSDLGSDRSDWLTFREKLEEQYLTTGKEGKAGVKRLNNAADKAQTTSNVWKYDVGELVQAGTLLFSINTHSPHVDQQFHKSLVLVLSHTPRYTQGIILNRPSQFSTENGWRLWHGGNIQGFSAPRDLKHYLCLHKLDGEVAQRVSAKIVDGVYFTSLNSAESLVQAGHARKEDFVVFLGYVGWASGDLEAQVDSGLNRNWFIASAGKSTKSQVCQACQQVCKEYSKRCNNCVRKSTVSSDVLLARILDDLKGFSSTEEEAGIDIWDTWMSAVGLGSFSAKSQSELEDAMMKEWARRLLIDRPEEIRIPQHTLPSLKAGLLLRANGPAPFIFAREYLHKSVVLILEDNREQTVGVVLNRPMRTSAVKLSKFSPDLFGGRWLSFGGEYSAGNLSLIAIHTSEHLARQKIGMRVSEDSQFYICSMADVSKSVSSGQATESDYLFTSGFCVWPKQKVEETKISQDMFYGSSIPSGTMSDLLAKEMFVPVDHLSVDEWTHLRGQQQPVSRSRRLLQRCDRISGRSFRRGKLDWEGGDRGCKGVQLGCDVWESCVQREGADAGAGASGPHALFDEEVLGDIALCNYVERNLRAKRDTRRFGRVRVLKVQ</sequence>
<dbReference type="Gene3D" id="3.40.1740.10">
    <property type="entry name" value="VC0467-like"/>
    <property type="match status" value="2"/>
</dbReference>
<dbReference type="EMBL" id="HBKN01035420">
    <property type="protein sequence ID" value="CAE2321586.1"/>
    <property type="molecule type" value="Transcribed_RNA"/>
</dbReference>